<evidence type="ECO:0000313" key="3">
    <source>
        <dbReference type="Proteomes" id="UP000076532"/>
    </source>
</evidence>
<sequence>MSWVDGIIMATLDLPAQPSNVDTHGVVTLIRAEPLPSSPNASNAFHIVSATWYRNADMPSDFGGIEERSKRGGPMMILRACWQFEHLPMVFCDYTRAIKRSKVRDVFGWADGERVEMVSVGVEAMIEQFNRMKFERADIMEKFTLLTKEDENIPTGWTKTKGPSYTIDASMLR</sequence>
<gene>
    <name evidence="2" type="ORF">FIBSPDRAFT_1040618</name>
    <name evidence="1" type="ORF">FIBSPDRAFT_1054417</name>
</gene>
<dbReference type="EMBL" id="KV417513">
    <property type="protein sequence ID" value="KZP26582.1"/>
    <property type="molecule type" value="Genomic_DNA"/>
</dbReference>
<dbReference type="EMBL" id="KV417883">
    <property type="protein sequence ID" value="KZP04843.1"/>
    <property type="molecule type" value="Genomic_DNA"/>
</dbReference>
<dbReference type="AlphaFoldDB" id="A0A166PYL3"/>
<name>A0A166PYL3_9AGAM</name>
<evidence type="ECO:0000313" key="1">
    <source>
        <dbReference type="EMBL" id="KZP04843.1"/>
    </source>
</evidence>
<proteinExistence type="predicted"/>
<organism evidence="2 3">
    <name type="scientific">Athelia psychrophila</name>
    <dbReference type="NCBI Taxonomy" id="1759441"/>
    <lineage>
        <taxon>Eukaryota</taxon>
        <taxon>Fungi</taxon>
        <taxon>Dikarya</taxon>
        <taxon>Basidiomycota</taxon>
        <taxon>Agaricomycotina</taxon>
        <taxon>Agaricomycetes</taxon>
        <taxon>Agaricomycetidae</taxon>
        <taxon>Atheliales</taxon>
        <taxon>Atheliaceae</taxon>
        <taxon>Athelia</taxon>
    </lineage>
</organism>
<dbReference type="Proteomes" id="UP000076532">
    <property type="component" value="Unassembled WGS sequence"/>
</dbReference>
<evidence type="ECO:0000313" key="2">
    <source>
        <dbReference type="EMBL" id="KZP26582.1"/>
    </source>
</evidence>
<keyword evidence="3" id="KW-1185">Reference proteome</keyword>
<protein>
    <submittedName>
        <fullName evidence="2">Uncharacterized protein</fullName>
    </submittedName>
</protein>
<accession>A0A166PYL3</accession>
<reference evidence="2 3" key="1">
    <citation type="journal article" date="2016" name="Mol. Biol. Evol.">
        <title>Comparative Genomics of Early-Diverging Mushroom-Forming Fungi Provides Insights into the Origins of Lignocellulose Decay Capabilities.</title>
        <authorList>
            <person name="Nagy L.G."/>
            <person name="Riley R."/>
            <person name="Tritt A."/>
            <person name="Adam C."/>
            <person name="Daum C."/>
            <person name="Floudas D."/>
            <person name="Sun H."/>
            <person name="Yadav J.S."/>
            <person name="Pangilinan J."/>
            <person name="Larsson K.H."/>
            <person name="Matsuura K."/>
            <person name="Barry K."/>
            <person name="Labutti K."/>
            <person name="Kuo R."/>
            <person name="Ohm R.A."/>
            <person name="Bhattacharya S.S."/>
            <person name="Shirouzu T."/>
            <person name="Yoshinaga Y."/>
            <person name="Martin F.M."/>
            <person name="Grigoriev I.V."/>
            <person name="Hibbett D.S."/>
        </authorList>
    </citation>
    <scope>NUCLEOTIDE SEQUENCE [LARGE SCALE GENOMIC DNA]</scope>
    <source>
        <strain evidence="2 3">CBS 109695</strain>
    </source>
</reference>
<dbReference type="OrthoDB" id="3239390at2759"/>